<comment type="function">
    <text evidence="5">Involved in formation and maintenance of cell shape.</text>
</comment>
<dbReference type="PIRSF" id="PIRSF038471">
    <property type="entry name" value="MreC"/>
    <property type="match status" value="1"/>
</dbReference>
<gene>
    <name evidence="8" type="ORF">SAMN05660236_3416</name>
</gene>
<dbReference type="InterPro" id="IPR042175">
    <property type="entry name" value="Cell/Rod_MreC_2"/>
</dbReference>
<keyword evidence="3 5" id="KW-0133">Cell shape</keyword>
<dbReference type="Pfam" id="PF04085">
    <property type="entry name" value="MreC"/>
    <property type="match status" value="1"/>
</dbReference>
<evidence type="ECO:0000313" key="8">
    <source>
        <dbReference type="EMBL" id="SKC76563.1"/>
    </source>
</evidence>
<evidence type="ECO:0000313" key="9">
    <source>
        <dbReference type="Proteomes" id="UP000190961"/>
    </source>
</evidence>
<keyword evidence="6" id="KW-0812">Transmembrane</keyword>
<dbReference type="Gene3D" id="2.40.10.350">
    <property type="entry name" value="Rod shape-determining protein MreC, domain 2"/>
    <property type="match status" value="1"/>
</dbReference>
<dbReference type="EMBL" id="FUZU01000002">
    <property type="protein sequence ID" value="SKC76563.1"/>
    <property type="molecule type" value="Genomic_DNA"/>
</dbReference>
<reference evidence="8 9" key="1">
    <citation type="submission" date="2017-02" db="EMBL/GenBank/DDBJ databases">
        <authorList>
            <person name="Peterson S.W."/>
        </authorList>
    </citation>
    <scope>NUCLEOTIDE SEQUENCE [LARGE SCALE GENOMIC DNA]</scope>
    <source>
        <strain evidence="8 9">DSM 25262</strain>
    </source>
</reference>
<dbReference type="InterPro" id="IPR042177">
    <property type="entry name" value="Cell/Rod_1"/>
</dbReference>
<keyword evidence="9" id="KW-1185">Reference proteome</keyword>
<keyword evidence="6" id="KW-1133">Transmembrane helix</keyword>
<accession>A0A1T5LKQ2</accession>
<dbReference type="GO" id="GO:0008360">
    <property type="term" value="P:regulation of cell shape"/>
    <property type="evidence" value="ECO:0007669"/>
    <property type="project" value="UniProtKB-KW"/>
</dbReference>
<dbReference type="AlphaFoldDB" id="A0A1T5LKQ2"/>
<name>A0A1T5LKQ2_9BACT</name>
<dbReference type="STRING" id="688867.SAMN05660236_3416"/>
<evidence type="ECO:0000259" key="7">
    <source>
        <dbReference type="Pfam" id="PF04085"/>
    </source>
</evidence>
<evidence type="ECO:0000256" key="1">
    <source>
        <dbReference type="ARBA" id="ARBA00009369"/>
    </source>
</evidence>
<dbReference type="OrthoDB" id="9811827at2"/>
<dbReference type="NCBIfam" id="NF010532">
    <property type="entry name" value="PRK13922.9-3"/>
    <property type="match status" value="1"/>
</dbReference>
<dbReference type="RefSeq" id="WP_079687940.1">
    <property type="nucleotide sequence ID" value="NZ_FUZU01000002.1"/>
</dbReference>
<evidence type="ECO:0000256" key="6">
    <source>
        <dbReference type="SAM" id="Phobius"/>
    </source>
</evidence>
<comment type="similarity">
    <text evidence="1 5">Belongs to the MreC family.</text>
</comment>
<dbReference type="PANTHER" id="PTHR34138:SF1">
    <property type="entry name" value="CELL SHAPE-DETERMINING PROTEIN MREC"/>
    <property type="match status" value="1"/>
</dbReference>
<evidence type="ECO:0000256" key="3">
    <source>
        <dbReference type="ARBA" id="ARBA00022960"/>
    </source>
</evidence>
<feature type="transmembrane region" description="Helical" evidence="6">
    <location>
        <begin position="12"/>
        <end position="29"/>
    </location>
</feature>
<organism evidence="8 9">
    <name type="scientific">Ohtaekwangia koreensis</name>
    <dbReference type="NCBI Taxonomy" id="688867"/>
    <lineage>
        <taxon>Bacteria</taxon>
        <taxon>Pseudomonadati</taxon>
        <taxon>Bacteroidota</taxon>
        <taxon>Cytophagia</taxon>
        <taxon>Cytophagales</taxon>
        <taxon>Fulvivirgaceae</taxon>
        <taxon>Ohtaekwangia</taxon>
    </lineage>
</organism>
<protein>
    <recommendedName>
        <fullName evidence="2 5">Cell shape-determining protein MreC</fullName>
    </recommendedName>
    <alternativeName>
        <fullName evidence="4 5">Cell shape protein MreC</fullName>
    </alternativeName>
</protein>
<sequence>MERLFYFIYQYRAFFTFVVLEVFCFWLVVENNAYQGAKFFNSSNTVVASLNNFSQSIRDYFLLRDVNTTLAEENAILRRQVEQNNQRVQAFDTLALRDSSLIKRFDFVSAKVVNNHVDQFKNFITINKGKDAGIEAGMAVISPLGVVGKVKLVSNHYGVVTSLLHIDLMVSAVLKRTGHYGSVQWDGLDPGIVKFKYIPRHVNPMVGDSVVTSGFNAIFPEGVMIGTIIDKKLGNEALSYDLSVRLSQDFRKLSYVTIVRSELKQEVDSLEQVVNAMER</sequence>
<dbReference type="InterPro" id="IPR055342">
    <property type="entry name" value="MreC_beta-barrel_core"/>
</dbReference>
<evidence type="ECO:0000256" key="2">
    <source>
        <dbReference type="ARBA" id="ARBA00013855"/>
    </source>
</evidence>
<dbReference type="Proteomes" id="UP000190961">
    <property type="component" value="Unassembled WGS sequence"/>
</dbReference>
<keyword evidence="6" id="KW-0472">Membrane</keyword>
<feature type="domain" description="Rod shape-determining protein MreC beta-barrel core" evidence="7">
    <location>
        <begin position="112"/>
        <end position="259"/>
    </location>
</feature>
<proteinExistence type="inferred from homology"/>
<dbReference type="GO" id="GO:0005886">
    <property type="term" value="C:plasma membrane"/>
    <property type="evidence" value="ECO:0007669"/>
    <property type="project" value="TreeGrafter"/>
</dbReference>
<dbReference type="InterPro" id="IPR007221">
    <property type="entry name" value="MreC"/>
</dbReference>
<dbReference type="PANTHER" id="PTHR34138">
    <property type="entry name" value="CELL SHAPE-DETERMINING PROTEIN MREC"/>
    <property type="match status" value="1"/>
</dbReference>
<evidence type="ECO:0000256" key="5">
    <source>
        <dbReference type="PIRNR" id="PIRNR038471"/>
    </source>
</evidence>
<dbReference type="Gene3D" id="2.40.10.340">
    <property type="entry name" value="Rod shape-determining protein MreC, domain 1"/>
    <property type="match status" value="1"/>
</dbReference>
<evidence type="ECO:0000256" key="4">
    <source>
        <dbReference type="ARBA" id="ARBA00032089"/>
    </source>
</evidence>